<accession>A0A8T0XEW3</accession>
<name>A0A8T0XEW3_PANVG</name>
<feature type="compositionally biased region" description="Low complexity" evidence="1">
    <location>
        <begin position="97"/>
        <end position="110"/>
    </location>
</feature>
<sequence>MPRDPLPWWQHTSVSFPIPPAAPSLRRPSPSPGASLPPHGLELTWDRSGSGTRAWRGCEQAGMARRGGAGWPERAEAEVRRAGGGAALGTVRSPSDCRAAPRGAPRACGRSAATSRGLSVEVALGAAPFVCLSFRPSPRGCLPRCATTLARPHQPTARDALRPHQTIKGRNPTSSPPATDDDRPSDDALRREAGSTPATCPFSTADRDARRWNSARLWPCAMARPAVDMIIQVQRTANCVAVAKQWSPVA</sequence>
<dbReference type="Proteomes" id="UP000823388">
    <property type="component" value="Chromosome 1K"/>
</dbReference>
<evidence type="ECO:0000256" key="1">
    <source>
        <dbReference type="SAM" id="MobiDB-lite"/>
    </source>
</evidence>
<keyword evidence="3" id="KW-1185">Reference proteome</keyword>
<dbReference type="AlphaFoldDB" id="A0A8T0XEW3"/>
<dbReference type="EMBL" id="CM029037">
    <property type="protein sequence ID" value="KAG2660012.1"/>
    <property type="molecule type" value="Genomic_DNA"/>
</dbReference>
<protein>
    <submittedName>
        <fullName evidence="2">Uncharacterized protein</fullName>
    </submittedName>
</protein>
<reference evidence="2" key="1">
    <citation type="submission" date="2020-05" db="EMBL/GenBank/DDBJ databases">
        <title>WGS assembly of Panicum virgatum.</title>
        <authorList>
            <person name="Lovell J.T."/>
            <person name="Jenkins J."/>
            <person name="Shu S."/>
            <person name="Juenger T.E."/>
            <person name="Schmutz J."/>
        </authorList>
    </citation>
    <scope>NUCLEOTIDE SEQUENCE</scope>
    <source>
        <strain evidence="2">AP13</strain>
    </source>
</reference>
<feature type="region of interest" description="Disordered" evidence="1">
    <location>
        <begin position="20"/>
        <end position="40"/>
    </location>
</feature>
<feature type="region of interest" description="Disordered" evidence="1">
    <location>
        <begin position="152"/>
        <end position="205"/>
    </location>
</feature>
<proteinExistence type="predicted"/>
<comment type="caution">
    <text evidence="2">The sequence shown here is derived from an EMBL/GenBank/DDBJ whole genome shotgun (WGS) entry which is preliminary data.</text>
</comment>
<evidence type="ECO:0000313" key="3">
    <source>
        <dbReference type="Proteomes" id="UP000823388"/>
    </source>
</evidence>
<organism evidence="2 3">
    <name type="scientific">Panicum virgatum</name>
    <name type="common">Blackwell switchgrass</name>
    <dbReference type="NCBI Taxonomy" id="38727"/>
    <lineage>
        <taxon>Eukaryota</taxon>
        <taxon>Viridiplantae</taxon>
        <taxon>Streptophyta</taxon>
        <taxon>Embryophyta</taxon>
        <taxon>Tracheophyta</taxon>
        <taxon>Spermatophyta</taxon>
        <taxon>Magnoliopsida</taxon>
        <taxon>Liliopsida</taxon>
        <taxon>Poales</taxon>
        <taxon>Poaceae</taxon>
        <taxon>PACMAD clade</taxon>
        <taxon>Panicoideae</taxon>
        <taxon>Panicodae</taxon>
        <taxon>Paniceae</taxon>
        <taxon>Panicinae</taxon>
        <taxon>Panicum</taxon>
        <taxon>Panicum sect. Hiantes</taxon>
    </lineage>
</organism>
<feature type="compositionally biased region" description="Basic and acidic residues" evidence="1">
    <location>
        <begin position="180"/>
        <end position="193"/>
    </location>
</feature>
<feature type="compositionally biased region" description="Low complexity" evidence="1">
    <location>
        <begin position="23"/>
        <end position="38"/>
    </location>
</feature>
<evidence type="ECO:0000313" key="2">
    <source>
        <dbReference type="EMBL" id="KAG2660012.1"/>
    </source>
</evidence>
<feature type="region of interest" description="Disordered" evidence="1">
    <location>
        <begin position="85"/>
        <end position="110"/>
    </location>
</feature>
<gene>
    <name evidence="2" type="ORF">PVAP13_1KG390400</name>
</gene>